<reference evidence="1" key="1">
    <citation type="submission" date="2020-06" db="EMBL/GenBank/DDBJ databases">
        <authorList>
            <person name="Li T."/>
            <person name="Hu X."/>
            <person name="Zhang T."/>
            <person name="Song X."/>
            <person name="Zhang H."/>
            <person name="Dai N."/>
            <person name="Sheng W."/>
            <person name="Hou X."/>
            <person name="Wei L."/>
        </authorList>
    </citation>
    <scope>NUCLEOTIDE SEQUENCE</scope>
    <source>
        <strain evidence="1">G02</strain>
        <tissue evidence="1">Leaf</tissue>
    </source>
</reference>
<organism evidence="1">
    <name type="scientific">Sesamum radiatum</name>
    <name type="common">Black benniseed</name>
    <dbReference type="NCBI Taxonomy" id="300843"/>
    <lineage>
        <taxon>Eukaryota</taxon>
        <taxon>Viridiplantae</taxon>
        <taxon>Streptophyta</taxon>
        <taxon>Embryophyta</taxon>
        <taxon>Tracheophyta</taxon>
        <taxon>Spermatophyta</taxon>
        <taxon>Magnoliopsida</taxon>
        <taxon>eudicotyledons</taxon>
        <taxon>Gunneridae</taxon>
        <taxon>Pentapetalae</taxon>
        <taxon>asterids</taxon>
        <taxon>lamiids</taxon>
        <taxon>Lamiales</taxon>
        <taxon>Pedaliaceae</taxon>
        <taxon>Sesamum</taxon>
    </lineage>
</organism>
<protein>
    <submittedName>
        <fullName evidence="1">Uncharacterized protein</fullName>
    </submittedName>
</protein>
<accession>A0AAW2KBD3</accession>
<dbReference type="EMBL" id="JACGWJ010000029">
    <property type="protein sequence ID" value="KAL0303688.1"/>
    <property type="molecule type" value="Genomic_DNA"/>
</dbReference>
<sequence>MEDSLVNNESFCSRSLGLQEVLSARGHSPARAEVAADLAVDEMPRRGEACHVCSPFGPHIRRALIVA</sequence>
<proteinExistence type="predicted"/>
<reference evidence="1" key="2">
    <citation type="journal article" date="2024" name="Plant">
        <title>Genomic evolution and insights into agronomic trait innovations of Sesamum species.</title>
        <authorList>
            <person name="Miao H."/>
            <person name="Wang L."/>
            <person name="Qu L."/>
            <person name="Liu H."/>
            <person name="Sun Y."/>
            <person name="Le M."/>
            <person name="Wang Q."/>
            <person name="Wei S."/>
            <person name="Zheng Y."/>
            <person name="Lin W."/>
            <person name="Duan Y."/>
            <person name="Cao H."/>
            <person name="Xiong S."/>
            <person name="Wang X."/>
            <person name="Wei L."/>
            <person name="Li C."/>
            <person name="Ma Q."/>
            <person name="Ju M."/>
            <person name="Zhao R."/>
            <person name="Li G."/>
            <person name="Mu C."/>
            <person name="Tian Q."/>
            <person name="Mei H."/>
            <person name="Zhang T."/>
            <person name="Gao T."/>
            <person name="Zhang H."/>
        </authorList>
    </citation>
    <scope>NUCLEOTIDE SEQUENCE</scope>
    <source>
        <strain evidence="1">G02</strain>
    </source>
</reference>
<gene>
    <name evidence="1" type="ORF">Sradi_6236900</name>
</gene>
<dbReference type="AlphaFoldDB" id="A0AAW2KBD3"/>
<comment type="caution">
    <text evidence="1">The sequence shown here is derived from an EMBL/GenBank/DDBJ whole genome shotgun (WGS) entry which is preliminary data.</text>
</comment>
<evidence type="ECO:0000313" key="1">
    <source>
        <dbReference type="EMBL" id="KAL0303688.1"/>
    </source>
</evidence>
<name>A0AAW2KBD3_SESRA</name>